<name>A0A6J8BKI1_MYTCO</name>
<evidence type="ECO:0000313" key="3">
    <source>
        <dbReference type="Proteomes" id="UP000507470"/>
    </source>
</evidence>
<dbReference type="SUPFAM" id="SSF56219">
    <property type="entry name" value="DNase I-like"/>
    <property type="match status" value="1"/>
</dbReference>
<accession>A0A6J8BKI1</accession>
<feature type="compositionally biased region" description="Basic and acidic residues" evidence="1">
    <location>
        <begin position="82"/>
        <end position="96"/>
    </location>
</feature>
<dbReference type="EMBL" id="CACVKT020003498">
    <property type="protein sequence ID" value="CAC5384263.1"/>
    <property type="molecule type" value="Genomic_DNA"/>
</dbReference>
<organism evidence="2 3">
    <name type="scientific">Mytilus coruscus</name>
    <name type="common">Sea mussel</name>
    <dbReference type="NCBI Taxonomy" id="42192"/>
    <lineage>
        <taxon>Eukaryota</taxon>
        <taxon>Metazoa</taxon>
        <taxon>Spiralia</taxon>
        <taxon>Lophotrochozoa</taxon>
        <taxon>Mollusca</taxon>
        <taxon>Bivalvia</taxon>
        <taxon>Autobranchia</taxon>
        <taxon>Pteriomorphia</taxon>
        <taxon>Mytilida</taxon>
        <taxon>Mytiloidea</taxon>
        <taxon>Mytilidae</taxon>
        <taxon>Mytilinae</taxon>
        <taxon>Mytilus</taxon>
    </lineage>
</organism>
<sequence>MEMAHTSGIDVTSIEEEQDELDESKSSNDSKDHEILGDISESEPENTENEVQKVAKKESNAISGASVAQENGKNQTNTTKQQTEKEKKKANKERQRTEKRKNSNANLICLQETGELNRSTKIDIESTTNFKIYSSDGEKCARGVCIFISKDVKEIIEQQVPGSLKGNLLHLEFTVESKKYHILNIYSPVNATRPQTEFYKQLDKYTELINAKTDVVIFGRDFNLITTEKLKLVERQ</sequence>
<protein>
    <recommendedName>
        <fullName evidence="4">Endonuclease/exonuclease/phosphatase domain-containing protein</fullName>
    </recommendedName>
</protein>
<dbReference type="Proteomes" id="UP000507470">
    <property type="component" value="Unassembled WGS sequence"/>
</dbReference>
<feature type="compositionally biased region" description="Acidic residues" evidence="1">
    <location>
        <begin position="13"/>
        <end position="22"/>
    </location>
</feature>
<dbReference type="Gene3D" id="3.60.10.10">
    <property type="entry name" value="Endonuclease/exonuclease/phosphatase"/>
    <property type="match status" value="1"/>
</dbReference>
<reference evidence="2 3" key="1">
    <citation type="submission" date="2020-06" db="EMBL/GenBank/DDBJ databases">
        <authorList>
            <person name="Li R."/>
            <person name="Bekaert M."/>
        </authorList>
    </citation>
    <scope>NUCLEOTIDE SEQUENCE [LARGE SCALE GENOMIC DNA]</scope>
    <source>
        <strain evidence="3">wild</strain>
    </source>
</reference>
<dbReference type="InterPro" id="IPR036691">
    <property type="entry name" value="Endo/exonu/phosph_ase_sf"/>
</dbReference>
<gene>
    <name evidence="2" type="ORF">MCOR_19925</name>
</gene>
<proteinExistence type="predicted"/>
<dbReference type="AlphaFoldDB" id="A0A6J8BKI1"/>
<feature type="compositionally biased region" description="Low complexity" evidence="1">
    <location>
        <begin position="69"/>
        <end position="81"/>
    </location>
</feature>
<evidence type="ECO:0000256" key="1">
    <source>
        <dbReference type="SAM" id="MobiDB-lite"/>
    </source>
</evidence>
<feature type="compositionally biased region" description="Basic and acidic residues" evidence="1">
    <location>
        <begin position="50"/>
        <end position="59"/>
    </location>
</feature>
<evidence type="ECO:0000313" key="2">
    <source>
        <dbReference type="EMBL" id="CAC5384263.1"/>
    </source>
</evidence>
<keyword evidence="3" id="KW-1185">Reference proteome</keyword>
<evidence type="ECO:0008006" key="4">
    <source>
        <dbReference type="Google" id="ProtNLM"/>
    </source>
</evidence>
<feature type="region of interest" description="Disordered" evidence="1">
    <location>
        <begin position="1"/>
        <end position="106"/>
    </location>
</feature>
<feature type="compositionally biased region" description="Basic and acidic residues" evidence="1">
    <location>
        <begin position="23"/>
        <end position="36"/>
    </location>
</feature>